<proteinExistence type="inferred from homology"/>
<dbReference type="Proteomes" id="UP000730481">
    <property type="component" value="Unassembled WGS sequence"/>
</dbReference>
<comment type="similarity">
    <text evidence="1">Belongs to the short-chain dehydrogenases/reductases (SDR) family.</text>
</comment>
<dbReference type="Pfam" id="PF00106">
    <property type="entry name" value="adh_short"/>
    <property type="match status" value="1"/>
</dbReference>
<dbReference type="GO" id="GO:0050664">
    <property type="term" value="F:oxidoreductase activity, acting on NAD(P)H, oxygen as acceptor"/>
    <property type="evidence" value="ECO:0007669"/>
    <property type="project" value="TreeGrafter"/>
</dbReference>
<accession>A0A9P5DRI2</accession>
<keyword evidence="2" id="KW-0560">Oxidoreductase</keyword>
<dbReference type="PANTHER" id="PTHR43008:SF4">
    <property type="entry name" value="CHAIN DEHYDROGENASE, PUTATIVE (AFU_ORTHOLOGUE AFUA_4G08710)-RELATED"/>
    <property type="match status" value="1"/>
</dbReference>
<name>A0A9P5DRI2_9HYPO</name>
<keyword evidence="4" id="KW-1185">Reference proteome</keyword>
<dbReference type="PANTHER" id="PTHR43008">
    <property type="entry name" value="BENZIL REDUCTASE"/>
    <property type="match status" value="1"/>
</dbReference>
<dbReference type="SUPFAM" id="SSF51735">
    <property type="entry name" value="NAD(P)-binding Rossmann-fold domains"/>
    <property type="match status" value="1"/>
</dbReference>
<protein>
    <submittedName>
        <fullName evidence="3">D-arabinitol 2-dehydrogenase</fullName>
    </submittedName>
</protein>
<dbReference type="OrthoDB" id="1669814at2759"/>
<dbReference type="AlphaFoldDB" id="A0A9P5DRI2"/>
<reference evidence="3" key="2">
    <citation type="submission" date="2020-02" db="EMBL/GenBank/DDBJ databases">
        <title>Identification and distribution of gene clusters putatively required for synthesis of sphingolipid metabolism inhibitors in phylogenetically diverse species of the filamentous fungus Fusarium.</title>
        <authorList>
            <person name="Kim H.-S."/>
            <person name="Busman M."/>
            <person name="Brown D.W."/>
            <person name="Divon H."/>
            <person name="Uhlig S."/>
            <person name="Proctor R.H."/>
        </authorList>
    </citation>
    <scope>NUCLEOTIDE SEQUENCE</scope>
    <source>
        <strain evidence="3">NRRL 25174</strain>
    </source>
</reference>
<gene>
    <name evidence="3" type="ORF">FBEOM_14443</name>
</gene>
<organism evidence="3 4">
    <name type="scientific">Fusarium beomiforme</name>
    <dbReference type="NCBI Taxonomy" id="44412"/>
    <lineage>
        <taxon>Eukaryota</taxon>
        <taxon>Fungi</taxon>
        <taxon>Dikarya</taxon>
        <taxon>Ascomycota</taxon>
        <taxon>Pezizomycotina</taxon>
        <taxon>Sordariomycetes</taxon>
        <taxon>Hypocreomycetidae</taxon>
        <taxon>Hypocreales</taxon>
        <taxon>Nectriaceae</taxon>
        <taxon>Fusarium</taxon>
        <taxon>Fusarium burgessii species complex</taxon>
    </lineage>
</organism>
<dbReference type="GO" id="GO:0016616">
    <property type="term" value="F:oxidoreductase activity, acting on the CH-OH group of donors, NAD or NADP as acceptor"/>
    <property type="evidence" value="ECO:0007669"/>
    <property type="project" value="UniProtKB-ARBA"/>
</dbReference>
<evidence type="ECO:0000256" key="1">
    <source>
        <dbReference type="ARBA" id="ARBA00006484"/>
    </source>
</evidence>
<dbReference type="Gene3D" id="3.40.50.720">
    <property type="entry name" value="NAD(P)-binding Rossmann-like Domain"/>
    <property type="match status" value="1"/>
</dbReference>
<sequence length="188" mass="20575">MTHCQRAEVLKHIDVRDLFLLNSRTIIVTGATGGLGLQVVKATLQAGADVIAIDQSPSTPKGDDWEALIATANRNGTLLHYWCCDVTIAELTRQTFEQAVSKCRYPLRGLVHCAGIGWVGDTINFKVEEARQIIDVNLMGTWICAQTTAQLIQKHNLPASLVFIARHTYGSLFSIESRSASAHSQPGF</sequence>
<dbReference type="InterPro" id="IPR002347">
    <property type="entry name" value="SDR_fam"/>
</dbReference>
<evidence type="ECO:0000313" key="4">
    <source>
        <dbReference type="Proteomes" id="UP000730481"/>
    </source>
</evidence>
<dbReference type="EMBL" id="PVQB02001404">
    <property type="protein sequence ID" value="KAF4331783.1"/>
    <property type="molecule type" value="Genomic_DNA"/>
</dbReference>
<evidence type="ECO:0000313" key="3">
    <source>
        <dbReference type="EMBL" id="KAF4331783.1"/>
    </source>
</evidence>
<comment type="caution">
    <text evidence="3">The sequence shown here is derived from an EMBL/GenBank/DDBJ whole genome shotgun (WGS) entry which is preliminary data.</text>
</comment>
<reference evidence="3" key="1">
    <citation type="journal article" date="2017" name="Mycologia">
        <title>Fusarium algeriense, sp. nov., a novel toxigenic crown rot pathogen of durum wheat from Algeria is nested in the Fusarium burgessii species complex.</title>
        <authorList>
            <person name="Laraba I."/>
            <person name="Keddad A."/>
            <person name="Boureghda H."/>
            <person name="Abdallah N."/>
            <person name="Vaughan M.M."/>
            <person name="Proctor R.H."/>
            <person name="Busman M."/>
            <person name="O'Donnell K."/>
        </authorList>
    </citation>
    <scope>NUCLEOTIDE SEQUENCE</scope>
    <source>
        <strain evidence="3">NRRL 25174</strain>
    </source>
</reference>
<evidence type="ECO:0000256" key="2">
    <source>
        <dbReference type="ARBA" id="ARBA00023002"/>
    </source>
</evidence>
<dbReference type="InterPro" id="IPR036291">
    <property type="entry name" value="NAD(P)-bd_dom_sf"/>
</dbReference>